<comment type="caution">
    <text evidence="2">The sequence shown here is derived from an EMBL/GenBank/DDBJ whole genome shotgun (WGS) entry which is preliminary data.</text>
</comment>
<keyword evidence="1" id="KW-0812">Transmembrane</keyword>
<evidence type="ECO:0000256" key="1">
    <source>
        <dbReference type="SAM" id="Phobius"/>
    </source>
</evidence>
<proteinExistence type="predicted"/>
<keyword evidence="1" id="KW-0472">Membrane</keyword>
<dbReference type="SUPFAM" id="SSF53756">
    <property type="entry name" value="UDP-Glycosyltransferase/glycogen phosphorylase"/>
    <property type="match status" value="1"/>
</dbReference>
<dbReference type="InterPro" id="IPR043148">
    <property type="entry name" value="TagF_C"/>
</dbReference>
<keyword evidence="1" id="KW-1133">Transmembrane helix</keyword>
<dbReference type="OrthoDB" id="5635365at2"/>
<dbReference type="STRING" id="45076.Lwor_2441"/>
<evidence type="ECO:0000313" key="3">
    <source>
        <dbReference type="Proteomes" id="UP000054662"/>
    </source>
</evidence>
<evidence type="ECO:0000313" key="2">
    <source>
        <dbReference type="EMBL" id="KTD75875.1"/>
    </source>
</evidence>
<protein>
    <recommendedName>
        <fullName evidence="4">CDP-Glycerol:Poly(Glycerophosphate) glycerophosphotransferase</fullName>
    </recommendedName>
</protein>
<organism evidence="2 3">
    <name type="scientific">Legionella worsleiensis</name>
    <dbReference type="NCBI Taxonomy" id="45076"/>
    <lineage>
        <taxon>Bacteria</taxon>
        <taxon>Pseudomonadati</taxon>
        <taxon>Pseudomonadota</taxon>
        <taxon>Gammaproteobacteria</taxon>
        <taxon>Legionellales</taxon>
        <taxon>Legionellaceae</taxon>
        <taxon>Legionella</taxon>
    </lineage>
</organism>
<evidence type="ECO:0008006" key="4">
    <source>
        <dbReference type="Google" id="ProtNLM"/>
    </source>
</evidence>
<dbReference type="AlphaFoldDB" id="A0A0W1A4E3"/>
<keyword evidence="3" id="KW-1185">Reference proteome</keyword>
<dbReference type="Proteomes" id="UP000054662">
    <property type="component" value="Unassembled WGS sequence"/>
</dbReference>
<dbReference type="PATRIC" id="fig|45076.6.peg.2685"/>
<gene>
    <name evidence="2" type="ORF">Lwor_2441</name>
</gene>
<sequence>MKILSKIAHRLVHMKYHKKNIRPILLYVASFTEAPLIGILANQLIQKQESIIILLSEENKSLKARIKSFITSEKVQFIYSNNGYSCESFTKKDEIFFEKIKQKYITYNLDFNTLKALYCSQRMELIRSKSIIKQYSPKLLIVAEDGVSANAPLINAALEFKIPVLDVPYGYGSKLDLENALEQKQRNEELYNSESGAGLVVKEFYPQWVKKGAFEGSILLNPYFILAREELGISVSNPWTVHGGYATRLAAESKSMYAHYLNEGINANKIILTGTPYCDYLKAFIDCSKSIHNSAKKKNNRRSMLVCWPPSYHAERAHLCDFDSYQELTASVFNFLSKLEDITITLSLHPAVQTEFKSFVAGLNLNISEEYILNELPRHDIYISCFSSTIRWAIALGKPVVNYDFYKFNINEYKEVSSVLHVNEQNSFEQIVGRLINDDDYYEEVCSNQKKIAADWGVLDGSNINRIHALINQLTINEDVAALS</sequence>
<accession>A0A0W1A4E3</accession>
<dbReference type="Gene3D" id="3.40.50.12580">
    <property type="match status" value="1"/>
</dbReference>
<name>A0A0W1A4E3_9GAMM</name>
<reference evidence="2 3" key="1">
    <citation type="submission" date="2015-11" db="EMBL/GenBank/DDBJ databases">
        <title>Genomic analysis of 38 Legionella species identifies large and diverse effector repertoires.</title>
        <authorList>
            <person name="Burstein D."/>
            <person name="Amaro F."/>
            <person name="Zusman T."/>
            <person name="Lifshitz Z."/>
            <person name="Cohen O."/>
            <person name="Gilbert J.A."/>
            <person name="Pupko T."/>
            <person name="Shuman H.A."/>
            <person name="Segal G."/>
        </authorList>
    </citation>
    <scope>NUCLEOTIDE SEQUENCE [LARGE SCALE GENOMIC DNA]</scope>
    <source>
        <strain evidence="2 3">ATCC 49508</strain>
    </source>
</reference>
<dbReference type="EMBL" id="LNZC01000031">
    <property type="protein sequence ID" value="KTD75875.1"/>
    <property type="molecule type" value="Genomic_DNA"/>
</dbReference>
<feature type="transmembrane region" description="Helical" evidence="1">
    <location>
        <begin position="24"/>
        <end position="45"/>
    </location>
</feature>
<dbReference type="RefSeq" id="WP_147279870.1">
    <property type="nucleotide sequence ID" value="NZ_CBCRUR010000025.1"/>
</dbReference>